<name>A0A3E0ENZ5_9FLAO</name>
<accession>A0A3E0ENZ5</accession>
<proteinExistence type="predicted"/>
<evidence type="ECO:0000313" key="3">
    <source>
        <dbReference type="Proteomes" id="UP000257136"/>
    </source>
</evidence>
<gene>
    <name evidence="2" type="ORF">C8P67_10481</name>
</gene>
<keyword evidence="3" id="KW-1185">Reference proteome</keyword>
<sequence>MILIKDHIQKLTPISDEDWDIFSTKFEKQILKKNIPIIVSGEVENYLYFIETGIVRFWIRTGDNEVTFDFAFEKSFFSAYISFLTREPTNWNIQTLTPTVLWRISYADLQIIYKQTNTGEKIGRLASENLFITAAKRKIALLTDTAEELYLMLFKEHLHLIQNIPLKYLASYIGVTPQALSRIRKRIS</sequence>
<protein>
    <submittedName>
        <fullName evidence="2">CRP-like cAMP-binding protein</fullName>
    </submittedName>
</protein>
<dbReference type="InterPro" id="IPR018490">
    <property type="entry name" value="cNMP-bd_dom_sf"/>
</dbReference>
<dbReference type="Proteomes" id="UP000257136">
    <property type="component" value="Unassembled WGS sequence"/>
</dbReference>
<dbReference type="SUPFAM" id="SSF51206">
    <property type="entry name" value="cAMP-binding domain-like"/>
    <property type="match status" value="1"/>
</dbReference>
<dbReference type="InterPro" id="IPR000595">
    <property type="entry name" value="cNMP-bd_dom"/>
</dbReference>
<dbReference type="InterPro" id="IPR014710">
    <property type="entry name" value="RmlC-like_jellyroll"/>
</dbReference>
<dbReference type="EMBL" id="QUNI01000004">
    <property type="protein sequence ID" value="REG99463.1"/>
    <property type="molecule type" value="Genomic_DNA"/>
</dbReference>
<comment type="caution">
    <text evidence="2">The sequence shown here is derived from an EMBL/GenBank/DDBJ whole genome shotgun (WGS) entry which is preliminary data.</text>
</comment>
<organism evidence="2 3">
    <name type="scientific">Flavobacterium aquicola</name>
    <dbReference type="NCBI Taxonomy" id="1682742"/>
    <lineage>
        <taxon>Bacteria</taxon>
        <taxon>Pseudomonadati</taxon>
        <taxon>Bacteroidota</taxon>
        <taxon>Flavobacteriia</taxon>
        <taxon>Flavobacteriales</taxon>
        <taxon>Flavobacteriaceae</taxon>
        <taxon>Flavobacterium</taxon>
    </lineage>
</organism>
<dbReference type="PROSITE" id="PS50042">
    <property type="entry name" value="CNMP_BINDING_3"/>
    <property type="match status" value="1"/>
</dbReference>
<dbReference type="OrthoDB" id="663011at2"/>
<dbReference type="Gene3D" id="2.60.120.10">
    <property type="entry name" value="Jelly Rolls"/>
    <property type="match status" value="1"/>
</dbReference>
<dbReference type="Pfam" id="PF00027">
    <property type="entry name" value="cNMP_binding"/>
    <property type="match status" value="1"/>
</dbReference>
<evidence type="ECO:0000313" key="2">
    <source>
        <dbReference type="EMBL" id="REG99463.1"/>
    </source>
</evidence>
<reference evidence="2 3" key="1">
    <citation type="submission" date="2018-08" db="EMBL/GenBank/DDBJ databases">
        <title>Genomic Encyclopedia of Archaeal and Bacterial Type Strains, Phase II (KMG-II): from individual species to whole genera.</title>
        <authorList>
            <person name="Goeker M."/>
        </authorList>
    </citation>
    <scope>NUCLEOTIDE SEQUENCE [LARGE SCALE GENOMIC DNA]</scope>
    <source>
        <strain evidence="2 3">DSM 100880</strain>
    </source>
</reference>
<dbReference type="CDD" id="cd00038">
    <property type="entry name" value="CAP_ED"/>
    <property type="match status" value="1"/>
</dbReference>
<dbReference type="RefSeq" id="WP_115812133.1">
    <property type="nucleotide sequence ID" value="NZ_QUNI01000004.1"/>
</dbReference>
<feature type="domain" description="Cyclic nucleotide-binding" evidence="1">
    <location>
        <begin position="37"/>
        <end position="112"/>
    </location>
</feature>
<dbReference type="AlphaFoldDB" id="A0A3E0ENZ5"/>
<evidence type="ECO:0000259" key="1">
    <source>
        <dbReference type="PROSITE" id="PS50042"/>
    </source>
</evidence>